<dbReference type="InterPro" id="IPR026282">
    <property type="entry name" value="MJ1563"/>
</dbReference>
<dbReference type="GO" id="GO:0003677">
    <property type="term" value="F:DNA binding"/>
    <property type="evidence" value="ECO:0007669"/>
    <property type="project" value="UniProtKB-UniRule"/>
</dbReference>
<dbReference type="AlphaFoldDB" id="A0A844YVJ5"/>
<dbReference type="Gene3D" id="1.10.10.10">
    <property type="entry name" value="Winged helix-like DNA-binding domain superfamily/Winged helix DNA-binding domain"/>
    <property type="match status" value="1"/>
</dbReference>
<dbReference type="PIRSF" id="PIRSF006707">
    <property type="entry name" value="MJ1563"/>
    <property type="match status" value="1"/>
</dbReference>
<gene>
    <name evidence="6" type="ORF">GRI99_04330</name>
</gene>
<protein>
    <recommendedName>
        <fullName evidence="4">HTH-type transcriptional regulator</fullName>
    </recommendedName>
</protein>
<sequence>MTETNVESSKLPPAVEAFVLRWGDLGGQWGVNRSVAQIQALLLLSDRPLTAEDIADKLGLARSNVSNSIKELLNWKLVSRVPVLGDRRDHFVAETDMWQMASKVAQGRKEREIDPMVAAIHAAMEQADDPHISKEVRLRLSNMNDFITTVDTWYGQMIQVPPQQIMRLIRLGAKVVNLLKYVGGKDKSKG</sequence>
<keyword evidence="2 4" id="KW-0238">DNA-binding</keyword>
<dbReference type="InterPro" id="IPR011991">
    <property type="entry name" value="ArsR-like_HTH"/>
</dbReference>
<proteinExistence type="inferred from homology"/>
<evidence type="ECO:0000313" key="6">
    <source>
        <dbReference type="EMBL" id="MXO70861.1"/>
    </source>
</evidence>
<evidence type="ECO:0000256" key="1">
    <source>
        <dbReference type="ARBA" id="ARBA00023015"/>
    </source>
</evidence>
<dbReference type="RefSeq" id="WP_160770724.1">
    <property type="nucleotide sequence ID" value="NZ_WTYV01000001.1"/>
</dbReference>
<dbReference type="PANTHER" id="PTHR38465">
    <property type="entry name" value="HTH-TYPE TRANSCRIPTIONAL REGULATOR MJ1563-RELATED"/>
    <property type="match status" value="1"/>
</dbReference>
<dbReference type="Proteomes" id="UP000466966">
    <property type="component" value="Unassembled WGS sequence"/>
</dbReference>
<dbReference type="InterPro" id="IPR000835">
    <property type="entry name" value="HTH_MarR-typ"/>
</dbReference>
<reference evidence="6 7" key="1">
    <citation type="submission" date="2019-12" db="EMBL/GenBank/DDBJ databases">
        <title>Genomic-based taxomic classification of the family Erythrobacteraceae.</title>
        <authorList>
            <person name="Xu L."/>
        </authorList>
    </citation>
    <scope>NUCLEOTIDE SEQUENCE [LARGE SCALE GENOMIC DNA]</scope>
    <source>
        <strain evidence="6 7">M0322</strain>
    </source>
</reference>
<dbReference type="Pfam" id="PF12802">
    <property type="entry name" value="MarR_2"/>
    <property type="match status" value="1"/>
</dbReference>
<accession>A0A844YVJ5</accession>
<evidence type="ECO:0000256" key="2">
    <source>
        <dbReference type="ARBA" id="ARBA00023125"/>
    </source>
</evidence>
<dbReference type="SUPFAM" id="SSF46785">
    <property type="entry name" value="Winged helix' DNA-binding domain"/>
    <property type="match status" value="1"/>
</dbReference>
<dbReference type="EMBL" id="WTYV01000001">
    <property type="protein sequence ID" value="MXO70861.1"/>
    <property type="molecule type" value="Genomic_DNA"/>
</dbReference>
<organism evidence="6 7">
    <name type="scientific">Alteraurantiacibacter buctensis</name>
    <dbReference type="NCBI Taxonomy" id="1503981"/>
    <lineage>
        <taxon>Bacteria</taxon>
        <taxon>Pseudomonadati</taxon>
        <taxon>Pseudomonadota</taxon>
        <taxon>Alphaproteobacteria</taxon>
        <taxon>Sphingomonadales</taxon>
        <taxon>Erythrobacteraceae</taxon>
        <taxon>Alteraurantiacibacter</taxon>
    </lineage>
</organism>
<keyword evidence="3 4" id="KW-0804">Transcription</keyword>
<dbReference type="OrthoDB" id="9792628at2"/>
<evidence type="ECO:0000313" key="7">
    <source>
        <dbReference type="Proteomes" id="UP000466966"/>
    </source>
</evidence>
<dbReference type="CDD" id="cd00090">
    <property type="entry name" value="HTH_ARSR"/>
    <property type="match status" value="1"/>
</dbReference>
<name>A0A844YVJ5_9SPHN</name>
<dbReference type="InterPro" id="IPR036390">
    <property type="entry name" value="WH_DNA-bd_sf"/>
</dbReference>
<dbReference type="PANTHER" id="PTHR38465:SF1">
    <property type="entry name" value="HTH-TYPE TRANSCRIPTIONAL REGULATOR MJ1563-RELATED"/>
    <property type="match status" value="1"/>
</dbReference>
<keyword evidence="1 4" id="KW-0805">Transcription regulation</keyword>
<evidence type="ECO:0000259" key="5">
    <source>
        <dbReference type="Pfam" id="PF12802"/>
    </source>
</evidence>
<dbReference type="GO" id="GO:0003700">
    <property type="term" value="F:DNA-binding transcription factor activity"/>
    <property type="evidence" value="ECO:0007669"/>
    <property type="project" value="InterPro"/>
</dbReference>
<feature type="domain" description="HTH marR-type" evidence="5">
    <location>
        <begin position="30"/>
        <end position="88"/>
    </location>
</feature>
<keyword evidence="7" id="KW-1185">Reference proteome</keyword>
<dbReference type="InterPro" id="IPR052362">
    <property type="entry name" value="HTH-GbsR_regulator"/>
</dbReference>
<comment type="similarity">
    <text evidence="4">Belongs to the GbsR family.</text>
</comment>
<dbReference type="InterPro" id="IPR036388">
    <property type="entry name" value="WH-like_DNA-bd_sf"/>
</dbReference>
<evidence type="ECO:0000256" key="4">
    <source>
        <dbReference type="PIRNR" id="PIRNR006707"/>
    </source>
</evidence>
<comment type="caution">
    <text evidence="6">The sequence shown here is derived from an EMBL/GenBank/DDBJ whole genome shotgun (WGS) entry which is preliminary data.</text>
</comment>
<evidence type="ECO:0000256" key="3">
    <source>
        <dbReference type="ARBA" id="ARBA00023163"/>
    </source>
</evidence>